<dbReference type="Gene3D" id="3.40.30.10">
    <property type="entry name" value="Glutaredoxin"/>
    <property type="match status" value="1"/>
</dbReference>
<evidence type="ECO:0000256" key="7">
    <source>
        <dbReference type="ARBA" id="ARBA00023157"/>
    </source>
</evidence>
<evidence type="ECO:0000256" key="6">
    <source>
        <dbReference type="ARBA" id="ARBA00023002"/>
    </source>
</evidence>
<evidence type="ECO:0000256" key="8">
    <source>
        <dbReference type="ARBA" id="ARBA00023284"/>
    </source>
</evidence>
<accession>A0ABZ1IBV2</accession>
<evidence type="ECO:0000256" key="12">
    <source>
        <dbReference type="ARBA" id="ARBA00049091"/>
    </source>
</evidence>
<keyword evidence="4 14" id="KW-0575">Peroxidase</keyword>
<dbReference type="InterPro" id="IPR000866">
    <property type="entry name" value="AhpC/TSA"/>
</dbReference>
<keyword evidence="7" id="KW-1015">Disulfide bond</keyword>
<name>A0ABZ1IBV2_9PSEU</name>
<keyword evidence="6 14" id="KW-0560">Oxidoreductase</keyword>
<keyword evidence="8" id="KW-0676">Redox-active center</keyword>
<keyword evidence="5" id="KW-0049">Antioxidant</keyword>
<dbReference type="GO" id="GO:0140824">
    <property type="term" value="F:thioredoxin-dependent peroxiredoxin activity"/>
    <property type="evidence" value="ECO:0007669"/>
    <property type="project" value="UniProtKB-EC"/>
</dbReference>
<organism evidence="14 15">
    <name type="scientific">Amycolatopsis rhabdoformis</name>
    <dbReference type="NCBI Taxonomy" id="1448059"/>
    <lineage>
        <taxon>Bacteria</taxon>
        <taxon>Bacillati</taxon>
        <taxon>Actinomycetota</taxon>
        <taxon>Actinomycetes</taxon>
        <taxon>Pseudonocardiales</taxon>
        <taxon>Pseudonocardiaceae</taxon>
        <taxon>Amycolatopsis</taxon>
    </lineage>
</organism>
<dbReference type="CDD" id="cd03017">
    <property type="entry name" value="PRX_BCP"/>
    <property type="match status" value="1"/>
</dbReference>
<evidence type="ECO:0000256" key="1">
    <source>
        <dbReference type="ARBA" id="ARBA00003330"/>
    </source>
</evidence>
<evidence type="ECO:0000256" key="3">
    <source>
        <dbReference type="ARBA" id="ARBA00013017"/>
    </source>
</evidence>
<dbReference type="Pfam" id="PF00578">
    <property type="entry name" value="AhpC-TSA"/>
    <property type="match status" value="1"/>
</dbReference>
<evidence type="ECO:0000313" key="14">
    <source>
        <dbReference type="EMBL" id="WSE31211.1"/>
    </source>
</evidence>
<proteinExistence type="inferred from homology"/>
<dbReference type="PANTHER" id="PTHR42801:SF8">
    <property type="entry name" value="PEROXIREDOXIN RV1608C-RELATED"/>
    <property type="match status" value="1"/>
</dbReference>
<evidence type="ECO:0000256" key="10">
    <source>
        <dbReference type="ARBA" id="ARBA00038489"/>
    </source>
</evidence>
<dbReference type="EC" id="1.11.1.24" evidence="3"/>
<sequence>MDTGELVPDFTLPDDQGTDRTLSDFLTSGPVVLFFYPAAMTSGCTAESCHFRDLAAEFAEVGAQRVGISPDAVAKQREFSAANGFDYPLLSDVDGVVAKQFGAWRKFIPLHTKRTTFVIDTDRRVLDVIKSELNFTAHADRALKVLRERKNVA</sequence>
<evidence type="ECO:0000256" key="5">
    <source>
        <dbReference type="ARBA" id="ARBA00022862"/>
    </source>
</evidence>
<dbReference type="PIRSF" id="PIRSF000239">
    <property type="entry name" value="AHPC"/>
    <property type="match status" value="1"/>
</dbReference>
<evidence type="ECO:0000256" key="2">
    <source>
        <dbReference type="ARBA" id="ARBA00011245"/>
    </source>
</evidence>
<comment type="similarity">
    <text evidence="10">Belongs to the peroxiredoxin family. BCP/PrxQ subfamily.</text>
</comment>
<keyword evidence="15" id="KW-1185">Reference proteome</keyword>
<dbReference type="Proteomes" id="UP001330812">
    <property type="component" value="Chromosome"/>
</dbReference>
<dbReference type="PANTHER" id="PTHR42801">
    <property type="entry name" value="THIOREDOXIN-DEPENDENT PEROXIDE REDUCTASE"/>
    <property type="match status" value="1"/>
</dbReference>
<evidence type="ECO:0000259" key="13">
    <source>
        <dbReference type="PROSITE" id="PS51352"/>
    </source>
</evidence>
<evidence type="ECO:0000256" key="4">
    <source>
        <dbReference type="ARBA" id="ARBA00022559"/>
    </source>
</evidence>
<dbReference type="InterPro" id="IPR024706">
    <property type="entry name" value="Peroxiredoxin_AhpC-typ"/>
</dbReference>
<dbReference type="EMBL" id="CP142149">
    <property type="protein sequence ID" value="WSE31211.1"/>
    <property type="molecule type" value="Genomic_DNA"/>
</dbReference>
<comment type="catalytic activity">
    <reaction evidence="12">
        <text>a hydroperoxide + [thioredoxin]-dithiol = an alcohol + [thioredoxin]-disulfide + H2O</text>
        <dbReference type="Rhea" id="RHEA:62620"/>
        <dbReference type="Rhea" id="RHEA-COMP:10698"/>
        <dbReference type="Rhea" id="RHEA-COMP:10700"/>
        <dbReference type="ChEBI" id="CHEBI:15377"/>
        <dbReference type="ChEBI" id="CHEBI:29950"/>
        <dbReference type="ChEBI" id="CHEBI:30879"/>
        <dbReference type="ChEBI" id="CHEBI:35924"/>
        <dbReference type="ChEBI" id="CHEBI:50058"/>
        <dbReference type="EC" id="1.11.1.24"/>
    </reaction>
</comment>
<dbReference type="PROSITE" id="PS51352">
    <property type="entry name" value="THIOREDOXIN_2"/>
    <property type="match status" value="1"/>
</dbReference>
<comment type="function">
    <text evidence="1">Thiol-specific peroxidase that catalyzes the reduction of hydrogen peroxide and organic hydroperoxides to water and alcohols, respectively. Plays a role in cell protection against oxidative stress by detoxifying peroxides and as sensor of hydrogen peroxide-mediated signaling events.</text>
</comment>
<evidence type="ECO:0000256" key="9">
    <source>
        <dbReference type="ARBA" id="ARBA00032824"/>
    </source>
</evidence>
<reference evidence="14 15" key="1">
    <citation type="journal article" date="2015" name="Int. J. Syst. Evol. Microbiol.">
        <title>Amycolatopsis rhabdoformis sp. nov., an actinomycete isolated from a tropical forest soil.</title>
        <authorList>
            <person name="Souza W.R."/>
            <person name="Silva R.E."/>
            <person name="Goodfellow M."/>
            <person name="Busarakam K."/>
            <person name="Figueiro F.S."/>
            <person name="Ferreira D."/>
            <person name="Rodrigues-Filho E."/>
            <person name="Moraes L.A.B."/>
            <person name="Zucchi T.D."/>
        </authorList>
    </citation>
    <scope>NUCLEOTIDE SEQUENCE [LARGE SCALE GENOMIC DNA]</scope>
    <source>
        <strain evidence="14 15">NCIMB 14900</strain>
    </source>
</reference>
<evidence type="ECO:0000313" key="15">
    <source>
        <dbReference type="Proteomes" id="UP001330812"/>
    </source>
</evidence>
<dbReference type="InterPro" id="IPR050924">
    <property type="entry name" value="Peroxiredoxin_BCP/PrxQ"/>
</dbReference>
<dbReference type="RefSeq" id="WP_326834017.1">
    <property type="nucleotide sequence ID" value="NZ_CP142149.1"/>
</dbReference>
<dbReference type="InterPro" id="IPR036249">
    <property type="entry name" value="Thioredoxin-like_sf"/>
</dbReference>
<dbReference type="SUPFAM" id="SSF52833">
    <property type="entry name" value="Thioredoxin-like"/>
    <property type="match status" value="1"/>
</dbReference>
<comment type="subunit">
    <text evidence="2">Monomer.</text>
</comment>
<feature type="domain" description="Thioredoxin" evidence="13">
    <location>
        <begin position="1"/>
        <end position="151"/>
    </location>
</feature>
<protein>
    <recommendedName>
        <fullName evidence="3">thioredoxin-dependent peroxiredoxin</fullName>
        <ecNumber evidence="3">1.11.1.24</ecNumber>
    </recommendedName>
    <alternativeName>
        <fullName evidence="11">Bacterioferritin comigratory protein</fullName>
    </alternativeName>
    <alternativeName>
        <fullName evidence="9">Thioredoxin peroxidase</fullName>
    </alternativeName>
</protein>
<gene>
    <name evidence="14" type="ORF">VSH64_03660</name>
</gene>
<dbReference type="InterPro" id="IPR013766">
    <property type="entry name" value="Thioredoxin_domain"/>
</dbReference>
<evidence type="ECO:0000256" key="11">
    <source>
        <dbReference type="ARBA" id="ARBA00041373"/>
    </source>
</evidence>